<accession>A0A7G1I7J1</accession>
<dbReference type="AlphaFoldDB" id="A0A7G1I7J1"/>
<dbReference type="Proteomes" id="UP000516380">
    <property type="component" value="Chromosome"/>
</dbReference>
<keyword evidence="4" id="KW-1185">Reference proteome</keyword>
<protein>
    <submittedName>
        <fullName evidence="3">Uncharacterized protein</fullName>
    </submittedName>
</protein>
<reference evidence="3 4" key="1">
    <citation type="submission" date="2020-07" db="EMBL/GenBank/DDBJ databases">
        <title>Mycobacterium kansasii (former subtype) with zoonotic potential isolated from diseased indoor pet cat, Japan.</title>
        <authorList>
            <person name="Fukano H."/>
            <person name="Terazono T."/>
            <person name="Hoshino Y."/>
        </authorList>
    </citation>
    <scope>NUCLEOTIDE SEQUENCE [LARGE SCALE GENOMIC DNA]</scope>
    <source>
        <strain evidence="3 4">Kuro-I</strain>
    </source>
</reference>
<keyword evidence="2" id="KW-0812">Transmembrane</keyword>
<feature type="compositionally biased region" description="Gly residues" evidence="1">
    <location>
        <begin position="112"/>
        <end position="122"/>
    </location>
</feature>
<evidence type="ECO:0000256" key="1">
    <source>
        <dbReference type="SAM" id="MobiDB-lite"/>
    </source>
</evidence>
<dbReference type="Pfam" id="PF17198">
    <property type="entry name" value="AveC_like"/>
    <property type="match status" value="1"/>
</dbReference>
<evidence type="ECO:0000313" key="3">
    <source>
        <dbReference type="EMBL" id="BCI86263.1"/>
    </source>
</evidence>
<keyword evidence="2" id="KW-1133">Transmembrane helix</keyword>
<feature type="transmembrane region" description="Helical" evidence="2">
    <location>
        <begin position="29"/>
        <end position="53"/>
    </location>
</feature>
<evidence type="ECO:0000313" key="4">
    <source>
        <dbReference type="Proteomes" id="UP000516380"/>
    </source>
</evidence>
<gene>
    <name evidence="3" type="ORF">NIIDMKKI_14690</name>
</gene>
<sequence>MLLYRDDTGRTVAEKLAQRTRIFPRKPKLAMFVVMFALINLAYLGYGTGFAVIKWTRTATSVACPWPYPEAKVYDPQGFYERDGQPGPYSVGIWSTWMSAQPHGRPDVTPPAGGGRCGPAHG</sequence>
<dbReference type="EMBL" id="AP023343">
    <property type="protein sequence ID" value="BCI86263.1"/>
    <property type="molecule type" value="Genomic_DNA"/>
</dbReference>
<dbReference type="InterPro" id="IPR033459">
    <property type="entry name" value="AveC-like"/>
</dbReference>
<evidence type="ECO:0000256" key="2">
    <source>
        <dbReference type="SAM" id="Phobius"/>
    </source>
</evidence>
<feature type="region of interest" description="Disordered" evidence="1">
    <location>
        <begin position="102"/>
        <end position="122"/>
    </location>
</feature>
<organism evidence="3 4">
    <name type="scientific">Mycobacterium kansasii</name>
    <dbReference type="NCBI Taxonomy" id="1768"/>
    <lineage>
        <taxon>Bacteria</taxon>
        <taxon>Bacillati</taxon>
        <taxon>Actinomycetota</taxon>
        <taxon>Actinomycetes</taxon>
        <taxon>Mycobacteriales</taxon>
        <taxon>Mycobacteriaceae</taxon>
        <taxon>Mycobacterium</taxon>
    </lineage>
</organism>
<name>A0A7G1I7J1_MYCKA</name>
<proteinExistence type="predicted"/>
<keyword evidence="2" id="KW-0472">Membrane</keyword>